<keyword evidence="1" id="KW-0808">Transferase</keyword>
<dbReference type="CDD" id="cd06223">
    <property type="entry name" value="PRTases_typeI"/>
    <property type="match status" value="1"/>
</dbReference>
<dbReference type="RefSeq" id="WP_086910993.1">
    <property type="nucleotide sequence ID" value="NZ_CP021359.1"/>
</dbReference>
<keyword evidence="2" id="KW-1185">Reference proteome</keyword>
<dbReference type="InterPro" id="IPR000836">
    <property type="entry name" value="PRTase_dom"/>
</dbReference>
<keyword evidence="1" id="KW-0328">Glycosyltransferase</keyword>
<dbReference type="PANTHER" id="PTHR11608:SF0">
    <property type="entry name" value="BIFUNCTIONAL PROTEIN PYRR"/>
    <property type="match status" value="1"/>
</dbReference>
<accession>A0A240TZA3</accession>
<gene>
    <name evidence="1" type="ORF">CBP34_00890</name>
</gene>
<dbReference type="KEGG" id="acin:CBP34_00890"/>
<evidence type="ECO:0000313" key="1">
    <source>
        <dbReference type="EMBL" id="ART50504.1"/>
    </source>
</evidence>
<dbReference type="PANTHER" id="PTHR11608">
    <property type="entry name" value="BIFUNCTIONAL PROTEIN PYRR"/>
    <property type="match status" value="1"/>
</dbReference>
<dbReference type="Pfam" id="PF00156">
    <property type="entry name" value="Pribosyltran"/>
    <property type="match status" value="1"/>
</dbReference>
<dbReference type="Gene3D" id="3.40.50.2020">
    <property type="match status" value="1"/>
</dbReference>
<dbReference type="EMBL" id="CP021361">
    <property type="protein sequence ID" value="ART50504.1"/>
    <property type="molecule type" value="Genomic_DNA"/>
</dbReference>
<dbReference type="InterPro" id="IPR029057">
    <property type="entry name" value="PRTase-like"/>
</dbReference>
<protein>
    <submittedName>
        <fullName evidence="1">Phosphoribosyltransferase</fullName>
    </submittedName>
</protein>
<organism evidence="1 2">
    <name type="scientific">Acidovorax carolinensis</name>
    <dbReference type="NCBI Taxonomy" id="553814"/>
    <lineage>
        <taxon>Bacteria</taxon>
        <taxon>Pseudomonadati</taxon>
        <taxon>Pseudomonadota</taxon>
        <taxon>Betaproteobacteria</taxon>
        <taxon>Burkholderiales</taxon>
        <taxon>Comamonadaceae</taxon>
        <taxon>Acidovorax</taxon>
    </lineage>
</organism>
<sequence length="193" mass="21161">MTAPAGARTVLYDTQELIGVIDAMARQANGLLHGASQVAVIGVLRRGAPLADRLTTRLMELYGLPQPLRLDLQVKRYADDLTLLHPQTQLTEQAQHAALDLRGYTVLVVDDVLYTGHSLLKVVEYLARKQPAAIRVACLVNRDTTCLPVHADVVGACLGVAPPDIIECHVPPYEPDFRIELVQPDRENGPHPR</sequence>
<dbReference type="KEGG" id="acid:CBP33_00880"/>
<name>A0A240TZA3_9BURK</name>
<evidence type="ECO:0000313" key="2">
    <source>
        <dbReference type="Proteomes" id="UP000194432"/>
    </source>
</evidence>
<reference evidence="1 2" key="1">
    <citation type="submission" date="2017-05" db="EMBL/GenBank/DDBJ databases">
        <title>Polyphasic characterization of four soil-derived phenanthrene-degrading Acidovorax strains and proposal of Acidovorax phenanthrenivorans sp. nov.</title>
        <authorList>
            <person name="Singleton D.R."/>
            <person name="Lee J."/>
            <person name="Dickey A.N."/>
            <person name="Stroud A."/>
            <person name="Scholl E.H."/>
            <person name="Wright F.A."/>
            <person name="Aitken M.D."/>
        </authorList>
    </citation>
    <scope>NUCLEOTIDE SEQUENCE [LARGE SCALE GENOMIC DNA]</scope>
    <source>
        <strain evidence="1">NA3</strain>
    </source>
</reference>
<dbReference type="SUPFAM" id="SSF53271">
    <property type="entry name" value="PRTase-like"/>
    <property type="match status" value="1"/>
</dbReference>
<proteinExistence type="predicted"/>
<accession>A0A2C9NTI1</accession>
<dbReference type="Proteomes" id="UP000194432">
    <property type="component" value="Chromosome 1"/>
</dbReference>
<dbReference type="AlphaFoldDB" id="A0A240TZA3"/>
<dbReference type="InterPro" id="IPR050137">
    <property type="entry name" value="PyrR_bifunctional"/>
</dbReference>
<dbReference type="GO" id="GO:0016757">
    <property type="term" value="F:glycosyltransferase activity"/>
    <property type="evidence" value="ECO:0007669"/>
    <property type="project" value="UniProtKB-KW"/>
</dbReference>